<evidence type="ECO:0000256" key="2">
    <source>
        <dbReference type="ARBA" id="ARBA00008017"/>
    </source>
</evidence>
<dbReference type="Gene3D" id="1.10.287.1260">
    <property type="match status" value="1"/>
</dbReference>
<comment type="caution">
    <text evidence="11">The sequence shown here is derived from an EMBL/GenBank/DDBJ whole genome shotgun (WGS) entry which is preliminary data.</text>
</comment>
<evidence type="ECO:0000256" key="1">
    <source>
        <dbReference type="ARBA" id="ARBA00004651"/>
    </source>
</evidence>
<dbReference type="PANTHER" id="PTHR30221:SF1">
    <property type="entry name" value="SMALL-CONDUCTANCE MECHANOSENSITIVE CHANNEL"/>
    <property type="match status" value="1"/>
</dbReference>
<keyword evidence="7" id="KW-0813">Transport</keyword>
<evidence type="ECO:0000313" key="11">
    <source>
        <dbReference type="EMBL" id="MFC7288160.1"/>
    </source>
</evidence>
<dbReference type="Pfam" id="PF21088">
    <property type="entry name" value="MS_channel_1st"/>
    <property type="match status" value="1"/>
</dbReference>
<dbReference type="Gene3D" id="3.30.70.100">
    <property type="match status" value="1"/>
</dbReference>
<gene>
    <name evidence="11" type="ORF">ACFQPC_08950</name>
</gene>
<dbReference type="SUPFAM" id="SSF82689">
    <property type="entry name" value="Mechanosensitive channel protein MscS (YggB), C-terminal domain"/>
    <property type="match status" value="1"/>
</dbReference>
<feature type="domain" description="Mechanosensitive ion channel transmembrane helices 2/3" evidence="10">
    <location>
        <begin position="125"/>
        <end position="164"/>
    </location>
</feature>
<dbReference type="Proteomes" id="UP001596542">
    <property type="component" value="Unassembled WGS sequence"/>
</dbReference>
<evidence type="ECO:0000256" key="6">
    <source>
        <dbReference type="ARBA" id="ARBA00023136"/>
    </source>
</evidence>
<evidence type="ECO:0000256" key="7">
    <source>
        <dbReference type="RuleBase" id="RU369025"/>
    </source>
</evidence>
<comment type="similarity">
    <text evidence="2 7">Belongs to the MscS (TC 1.A.23) family.</text>
</comment>
<keyword evidence="5 7" id="KW-1133">Transmembrane helix</keyword>
<evidence type="ECO:0000259" key="8">
    <source>
        <dbReference type="Pfam" id="PF00924"/>
    </source>
</evidence>
<keyword evidence="3" id="KW-1003">Cell membrane</keyword>
<dbReference type="SUPFAM" id="SSF50182">
    <property type="entry name" value="Sm-like ribonucleoproteins"/>
    <property type="match status" value="1"/>
</dbReference>
<dbReference type="PANTHER" id="PTHR30221">
    <property type="entry name" value="SMALL-CONDUCTANCE MECHANOSENSITIVE CHANNEL"/>
    <property type="match status" value="1"/>
</dbReference>
<dbReference type="InterPro" id="IPR011014">
    <property type="entry name" value="MscS_channel_TM-2"/>
</dbReference>
<comment type="subcellular location">
    <subcellularLocation>
        <location evidence="7">Cell inner membrane</location>
        <topology evidence="7">Multi-pass membrane protein</topology>
    </subcellularLocation>
    <subcellularLocation>
        <location evidence="1">Cell membrane</location>
        <topology evidence="1">Multi-pass membrane protein</topology>
    </subcellularLocation>
</comment>
<comment type="function">
    <text evidence="7">Mechanosensitive channel that participates in the regulation of osmotic pressure changes within the cell, opening in response to stretch forces in the membrane lipid bilayer, without the need for other proteins. Contributes to normal resistance to hypoosmotic shock. Forms an ion channel of 1.0 nanosiemens conductance with a slight preference for anions.</text>
</comment>
<dbReference type="SUPFAM" id="SSF82861">
    <property type="entry name" value="Mechanosensitive channel protein MscS (YggB), transmembrane region"/>
    <property type="match status" value="1"/>
</dbReference>
<dbReference type="InterPro" id="IPR023408">
    <property type="entry name" value="MscS_beta-dom_sf"/>
</dbReference>
<sequence length="341" mass="37676">MKIVGSPERDIPHFPGLAPKGNKHCLNSQFFNTCPRKILNALSGCTWSFARIFMGQLLNGSILKSVQTSVDRLIDRLAELLPSLLAALIILVIFWLLAMLVKRVARFCTQFIKNPMKANLIRLVSYYLIWVIGICVALDVLGVDARSLATGLGLGGVAIGFALKDVLSNLVSGLFILLAQTFEIGDQIVVGETEGTVEKIEIRATHIRTYDGRLVLVPNGEVFMSRVTNNTASPLRRTSVFVYLEYEEDINRAMAVILKAMSGVPGVASHPAASIRLRELTAEHLQIEGRFWTDSIRAKLRLTASDVRVAIVNALEKEGIALPDPNQFQVRLEKSLEQKIQ</sequence>
<dbReference type="Pfam" id="PF00924">
    <property type="entry name" value="MS_channel_2nd"/>
    <property type="match status" value="1"/>
</dbReference>
<reference evidence="12" key="1">
    <citation type="journal article" date="2019" name="Int. J. Syst. Evol. Microbiol.">
        <title>The Global Catalogue of Microorganisms (GCM) 10K type strain sequencing project: providing services to taxonomists for standard genome sequencing and annotation.</title>
        <authorList>
            <consortium name="The Broad Institute Genomics Platform"/>
            <consortium name="The Broad Institute Genome Sequencing Center for Infectious Disease"/>
            <person name="Wu L."/>
            <person name="Ma J."/>
        </authorList>
    </citation>
    <scope>NUCLEOTIDE SEQUENCE [LARGE SCALE GENOMIC DNA]</scope>
    <source>
        <strain evidence="12">KACC 12508</strain>
    </source>
</reference>
<feature type="domain" description="Mechanosensitive ion channel MscS" evidence="8">
    <location>
        <begin position="165"/>
        <end position="230"/>
    </location>
</feature>
<evidence type="ECO:0000259" key="10">
    <source>
        <dbReference type="Pfam" id="PF21088"/>
    </source>
</evidence>
<keyword evidence="7" id="KW-0406">Ion transport</keyword>
<name>A0ABW2IAV2_9BURK</name>
<dbReference type="Pfam" id="PF21082">
    <property type="entry name" value="MS_channel_3rd"/>
    <property type="match status" value="1"/>
</dbReference>
<dbReference type="InterPro" id="IPR006685">
    <property type="entry name" value="MscS_channel_2nd"/>
</dbReference>
<dbReference type="InterPro" id="IPR049278">
    <property type="entry name" value="MS_channel_C"/>
</dbReference>
<keyword evidence="4 7" id="KW-0812">Transmembrane</keyword>
<evidence type="ECO:0000313" key="12">
    <source>
        <dbReference type="Proteomes" id="UP001596542"/>
    </source>
</evidence>
<dbReference type="InterPro" id="IPR010920">
    <property type="entry name" value="LSM_dom_sf"/>
</dbReference>
<dbReference type="Pfam" id="PF05552">
    <property type="entry name" value="MS_channel_1st_1"/>
    <property type="match status" value="1"/>
</dbReference>
<comment type="caution">
    <text evidence="7">Lacks conserved residue(s) required for the propagation of feature annotation.</text>
</comment>
<evidence type="ECO:0000256" key="4">
    <source>
        <dbReference type="ARBA" id="ARBA00022692"/>
    </source>
</evidence>
<feature type="domain" description="Mechanosensitive ion channel MscS C-terminal" evidence="9">
    <location>
        <begin position="242"/>
        <end position="321"/>
    </location>
</feature>
<dbReference type="InterPro" id="IPR049142">
    <property type="entry name" value="MS_channel_1st"/>
</dbReference>
<comment type="subunit">
    <text evidence="7">Homoheptamer.</text>
</comment>
<protein>
    <recommendedName>
        <fullName evidence="7">Small-conductance mechanosensitive channel</fullName>
    </recommendedName>
</protein>
<dbReference type="InterPro" id="IPR008910">
    <property type="entry name" value="MSC_TM_helix"/>
</dbReference>
<dbReference type="InterPro" id="IPR045275">
    <property type="entry name" value="MscS_archaea/bacteria_type"/>
</dbReference>
<keyword evidence="6 7" id="KW-0472">Membrane</keyword>
<dbReference type="Gene3D" id="2.30.30.60">
    <property type="match status" value="1"/>
</dbReference>
<evidence type="ECO:0000256" key="5">
    <source>
        <dbReference type="ARBA" id="ARBA00022989"/>
    </source>
</evidence>
<keyword evidence="7" id="KW-0407">Ion channel</keyword>
<dbReference type="EMBL" id="JBHTBU010000001">
    <property type="protein sequence ID" value="MFC7288160.1"/>
    <property type="molecule type" value="Genomic_DNA"/>
</dbReference>
<dbReference type="RefSeq" id="WP_382271523.1">
    <property type="nucleotide sequence ID" value="NZ_JBHTBU010000001.1"/>
</dbReference>
<dbReference type="InterPro" id="IPR006686">
    <property type="entry name" value="MscS_channel_CS"/>
</dbReference>
<keyword evidence="12" id="KW-1185">Reference proteome</keyword>
<evidence type="ECO:0000256" key="3">
    <source>
        <dbReference type="ARBA" id="ARBA00022475"/>
    </source>
</evidence>
<dbReference type="PROSITE" id="PS01246">
    <property type="entry name" value="UPF0003"/>
    <property type="match status" value="1"/>
</dbReference>
<feature type="transmembrane region" description="Helical" evidence="7">
    <location>
        <begin position="80"/>
        <end position="100"/>
    </location>
</feature>
<proteinExistence type="inferred from homology"/>
<organism evidence="11 12">
    <name type="scientific">Herminiimonas glaciei</name>
    <dbReference type="NCBI Taxonomy" id="523788"/>
    <lineage>
        <taxon>Bacteria</taxon>
        <taxon>Pseudomonadati</taxon>
        <taxon>Pseudomonadota</taxon>
        <taxon>Betaproteobacteria</taxon>
        <taxon>Burkholderiales</taxon>
        <taxon>Oxalobacteraceae</taxon>
        <taxon>Herminiimonas</taxon>
    </lineage>
</organism>
<dbReference type="InterPro" id="IPR011066">
    <property type="entry name" value="MscS_channel_C_sf"/>
</dbReference>
<accession>A0ABW2IAV2</accession>
<keyword evidence="7" id="KW-0997">Cell inner membrane</keyword>
<evidence type="ECO:0000259" key="9">
    <source>
        <dbReference type="Pfam" id="PF21082"/>
    </source>
</evidence>
<feature type="transmembrane region" description="Helical" evidence="7">
    <location>
        <begin position="120"/>
        <end position="142"/>
    </location>
</feature>